<feature type="compositionally biased region" description="Low complexity" evidence="1">
    <location>
        <begin position="34"/>
        <end position="48"/>
    </location>
</feature>
<protein>
    <submittedName>
        <fullName evidence="2">Uncharacterized protein</fullName>
    </submittedName>
</protein>
<accession>A0A0M8P377</accession>
<evidence type="ECO:0000256" key="1">
    <source>
        <dbReference type="SAM" id="MobiDB-lite"/>
    </source>
</evidence>
<keyword evidence="3" id="KW-1185">Reference proteome</keyword>
<comment type="caution">
    <text evidence="2">The sequence shown here is derived from an EMBL/GenBank/DDBJ whole genome shotgun (WGS) entry which is preliminary data.</text>
</comment>
<sequence length="473" mass="51848">MFRGKIARHTGVQELQSAPAYANVYPYTAPDPIPLMEQSESSELLPSPNAHPQSPPLRRWQGPRGFGTRHTSDDVPFTLWDEHTEKFRLASRSEMSYIIEKYQATNPPKPIPLTVACMPTRFVPPGSGNLTLYGLAPYGSHRIADPCAKVSWRRTESPTKSQMCAVVSAVSELANVRRINFFPAAIVVELEHGDGEAYSPKSLPGIVANRPTTYHHDAGSFFSSMRNHTRERILDPAQCLPGPTIGPLPQDATDYIHEPNWGILTPGMRVSTGYAADSGVCADANFSTTTGILLRKGTNCYITVANHGFLGSQQIYHPTPYGDKIGDIVERYPELDIAMVQLTPTNFCRYTNQTYFQAQAPRRLAEPTDLAPGTWFEVDGMSTGMLSLMYIGNSMEKPASAPGHPEVPVHRWRKNTMCGIFGATNPQVLDGICGAPLVEEESGLVGGFFHLAAGEWAECAALDDLIAEGWEVV</sequence>
<reference evidence="2 3" key="1">
    <citation type="submission" date="2015-08" db="EMBL/GenBank/DDBJ databases">
        <title>Genome sequencing of Penicillium nordicum.</title>
        <authorList>
            <person name="Nguyen H.D."/>
            <person name="Seifert K.A."/>
        </authorList>
    </citation>
    <scope>NUCLEOTIDE SEQUENCE [LARGE SCALE GENOMIC DNA]</scope>
    <source>
        <strain evidence="2 3">DAOMC 185683</strain>
    </source>
</reference>
<dbReference type="STRING" id="229535.A0A0M8P377"/>
<feature type="region of interest" description="Disordered" evidence="1">
    <location>
        <begin position="33"/>
        <end position="68"/>
    </location>
</feature>
<dbReference type="Proteomes" id="UP000037696">
    <property type="component" value="Unassembled WGS sequence"/>
</dbReference>
<dbReference type="AlphaFoldDB" id="A0A0M8P377"/>
<dbReference type="OrthoDB" id="5361958at2759"/>
<evidence type="ECO:0000313" key="3">
    <source>
        <dbReference type="Proteomes" id="UP000037696"/>
    </source>
</evidence>
<dbReference type="EMBL" id="LHQQ01000101">
    <property type="protein sequence ID" value="KOS42617.1"/>
    <property type="molecule type" value="Genomic_DNA"/>
</dbReference>
<name>A0A0M8P377_9EURO</name>
<proteinExistence type="predicted"/>
<evidence type="ECO:0000313" key="2">
    <source>
        <dbReference type="EMBL" id="KOS42617.1"/>
    </source>
</evidence>
<organism evidence="2 3">
    <name type="scientific">Penicillium nordicum</name>
    <dbReference type="NCBI Taxonomy" id="229535"/>
    <lineage>
        <taxon>Eukaryota</taxon>
        <taxon>Fungi</taxon>
        <taxon>Dikarya</taxon>
        <taxon>Ascomycota</taxon>
        <taxon>Pezizomycotina</taxon>
        <taxon>Eurotiomycetes</taxon>
        <taxon>Eurotiomycetidae</taxon>
        <taxon>Eurotiales</taxon>
        <taxon>Aspergillaceae</taxon>
        <taxon>Penicillium</taxon>
    </lineage>
</organism>
<gene>
    <name evidence="2" type="ORF">ACN38_g6477</name>
</gene>